<dbReference type="NCBIfam" id="TIGR03517">
    <property type="entry name" value="GldM_gliding"/>
    <property type="match status" value="1"/>
</dbReference>
<dbReference type="Pfam" id="PF12081">
    <property type="entry name" value="GldM_1st"/>
    <property type="match status" value="1"/>
</dbReference>
<evidence type="ECO:0000259" key="1">
    <source>
        <dbReference type="Pfam" id="PF12080"/>
    </source>
</evidence>
<feature type="domain" description="Gliding motility-associated protein GldM C-terminal" evidence="1">
    <location>
        <begin position="407"/>
        <end position="517"/>
    </location>
</feature>
<evidence type="ECO:0000259" key="2">
    <source>
        <dbReference type="Pfam" id="PF12081"/>
    </source>
</evidence>
<proteinExistence type="predicted"/>
<dbReference type="InterPro" id="IPR019859">
    <property type="entry name" value="Motility-assoc_prot_GldM"/>
</dbReference>
<dbReference type="KEGG" id="poc:NCTC13071_02641"/>
<dbReference type="InterPro" id="IPR022719">
    <property type="entry name" value="Motility-assoc_prot_GldM_C"/>
</dbReference>
<dbReference type="InterPro" id="IPR048405">
    <property type="entry name" value="GldM_Ig-like-1"/>
</dbReference>
<sequence length="518" mass="56963">MAIKKRLISPRQKMINLMYIVLLAMLALNISTEVLDGFSIVEDSLNRTTGNATQENVALYRDFEMQMKQNPEKVKAWFEKATSVKLMSDSLYDFAQQLKVAIVKKADGKNGDVYNIENKDNLDAASEVMLAPLTGQGKSLFLRVNNYRERILKMVDDPHQKRIIADNLSTSVPRKARLQGKNWQEYMFENMPVAAAVTLLSKLQSDVRYAEGEVLHTLVSNIDVKDIRVNKLSAYVIPEKTVLYPGERFNANIVMAAVDTTLQPQIFVNGQRVMARNGQYGFTASGVGEHSISGYILMQNRKGDIIRRNFLQKYSVIPAPNSATVAADMMNVLYAGYPNPMSVSVPGVPANAVSVSMSGGSMTAKGNGHFVAVPAAVGKDVTIHVTARDKGQVRTLPPFVFHVRKLPDPTAYIALGTNRFKGGGMSKAALMGASGINAAIDDGLLDIPFRVLSFETVFFDNMGNAVPVASAGANFSDRQRETFRTLSRNRRFYISHVKAIGPDGITRTLTGALEVIVR</sequence>
<dbReference type="Pfam" id="PF12080">
    <property type="entry name" value="GldM_4th"/>
    <property type="match status" value="1"/>
</dbReference>
<organism evidence="5 6">
    <name type="scientific">Segatella oris</name>
    <dbReference type="NCBI Taxonomy" id="28135"/>
    <lineage>
        <taxon>Bacteria</taxon>
        <taxon>Pseudomonadati</taxon>
        <taxon>Bacteroidota</taxon>
        <taxon>Bacteroidia</taxon>
        <taxon>Bacteroidales</taxon>
        <taxon>Prevotellaceae</taxon>
        <taxon>Segatella</taxon>
    </lineage>
</organism>
<name>A0A448L9K7_9BACT</name>
<dbReference type="GeneID" id="85013364"/>
<dbReference type="AlphaFoldDB" id="A0A448L9K7"/>
<evidence type="ECO:0000259" key="4">
    <source>
        <dbReference type="Pfam" id="PF21602"/>
    </source>
</evidence>
<feature type="domain" description="Gliding motility-associated protein GldM second immunoglobulin-like" evidence="4">
    <location>
        <begin position="322"/>
        <end position="404"/>
    </location>
</feature>
<evidence type="ECO:0000313" key="6">
    <source>
        <dbReference type="Proteomes" id="UP000274578"/>
    </source>
</evidence>
<dbReference type="InterPro" id="IPR048406">
    <property type="entry name" value="GldM_Ig-like-2"/>
</dbReference>
<accession>A0A448L9K7</accession>
<dbReference type="InterPro" id="IPR022720">
    <property type="entry name" value="Motility-assoc_prot_GldM_N"/>
</dbReference>
<feature type="domain" description="Gliding motility-associated protein GldM N-terminal" evidence="2">
    <location>
        <begin position="33"/>
        <end position="220"/>
    </location>
</feature>
<dbReference type="EMBL" id="LR134384">
    <property type="protein sequence ID" value="VEH16602.1"/>
    <property type="molecule type" value="Genomic_DNA"/>
</dbReference>
<dbReference type="Pfam" id="PF21602">
    <property type="entry name" value="GldM_3rd"/>
    <property type="match status" value="1"/>
</dbReference>
<evidence type="ECO:0000259" key="3">
    <source>
        <dbReference type="Pfam" id="PF21601"/>
    </source>
</evidence>
<dbReference type="Proteomes" id="UP000274578">
    <property type="component" value="Chromosome 1"/>
</dbReference>
<dbReference type="RefSeq" id="WP_018920540.1">
    <property type="nucleotide sequence ID" value="NZ_LR134384.1"/>
</dbReference>
<gene>
    <name evidence="5" type="ORF">NCTC13071_02641</name>
</gene>
<reference evidence="5 6" key="1">
    <citation type="submission" date="2018-12" db="EMBL/GenBank/DDBJ databases">
        <authorList>
            <consortium name="Pathogen Informatics"/>
        </authorList>
    </citation>
    <scope>NUCLEOTIDE SEQUENCE [LARGE SCALE GENOMIC DNA]</scope>
    <source>
        <strain evidence="5 6">NCTC13071</strain>
    </source>
</reference>
<feature type="domain" description="Gliding motility-associated protein GldM first immunoglobulin-like" evidence="3">
    <location>
        <begin position="224"/>
        <end position="318"/>
    </location>
</feature>
<protein>
    <submittedName>
        <fullName evidence="5">Gliding motility-associated protein GldM</fullName>
    </submittedName>
</protein>
<dbReference type="Pfam" id="PF21601">
    <property type="entry name" value="GldM_2nd"/>
    <property type="match status" value="1"/>
</dbReference>
<evidence type="ECO:0000313" key="5">
    <source>
        <dbReference type="EMBL" id="VEH16602.1"/>
    </source>
</evidence>